<accession>A0A1U7JDZ5</accession>
<dbReference type="GO" id="GO:0006282">
    <property type="term" value="P:regulation of DNA repair"/>
    <property type="evidence" value="ECO:0007669"/>
    <property type="project" value="InterPro"/>
</dbReference>
<keyword evidence="4" id="KW-0963">Cytoplasm</keyword>
<name>A0A1U7JDZ5_9HYPH</name>
<dbReference type="GO" id="GO:0005737">
    <property type="term" value="C:cytoplasm"/>
    <property type="evidence" value="ECO:0007669"/>
    <property type="project" value="UniProtKB-SubCell"/>
</dbReference>
<evidence type="ECO:0000259" key="5">
    <source>
        <dbReference type="Pfam" id="PF02631"/>
    </source>
</evidence>
<evidence type="ECO:0000256" key="2">
    <source>
        <dbReference type="ARBA" id="ARBA00009695"/>
    </source>
</evidence>
<evidence type="ECO:0000313" key="7">
    <source>
        <dbReference type="Proteomes" id="UP000185783"/>
    </source>
</evidence>
<dbReference type="Proteomes" id="UP000185783">
    <property type="component" value="Unassembled WGS sequence"/>
</dbReference>
<protein>
    <recommendedName>
        <fullName evidence="3">Regulatory protein RecX</fullName>
    </recommendedName>
</protein>
<dbReference type="RefSeq" id="WP_051269545.1">
    <property type="nucleotide sequence ID" value="NZ_LVVZ01000022.1"/>
</dbReference>
<reference evidence="6 7" key="1">
    <citation type="submission" date="2016-03" db="EMBL/GenBank/DDBJ databases">
        <title>Genome sequence of Nesiotobacter sp. nov., a moderately halophilic alphaproteobacterium isolated from the Yellow Sea, China.</title>
        <authorList>
            <person name="Zhang G."/>
            <person name="Zhang R."/>
        </authorList>
    </citation>
    <scope>NUCLEOTIDE SEQUENCE [LARGE SCALE GENOMIC DNA]</scope>
    <source>
        <strain evidence="6 7">WB1-6</strain>
    </source>
</reference>
<evidence type="ECO:0000256" key="4">
    <source>
        <dbReference type="ARBA" id="ARBA00022490"/>
    </source>
</evidence>
<evidence type="ECO:0000313" key="6">
    <source>
        <dbReference type="EMBL" id="OKL42963.1"/>
    </source>
</evidence>
<evidence type="ECO:0000256" key="1">
    <source>
        <dbReference type="ARBA" id="ARBA00004496"/>
    </source>
</evidence>
<comment type="similarity">
    <text evidence="2">Belongs to the RecX family.</text>
</comment>
<keyword evidence="7" id="KW-1185">Reference proteome</keyword>
<dbReference type="PANTHER" id="PTHR33602">
    <property type="entry name" value="REGULATORY PROTEIN RECX FAMILY PROTEIN"/>
    <property type="match status" value="1"/>
</dbReference>
<gene>
    <name evidence="6" type="ORF">A3843_14530</name>
</gene>
<dbReference type="AlphaFoldDB" id="A0A1U7JDZ5"/>
<dbReference type="InterPro" id="IPR053924">
    <property type="entry name" value="RecX_HTH_2nd"/>
</dbReference>
<evidence type="ECO:0000256" key="3">
    <source>
        <dbReference type="ARBA" id="ARBA00018111"/>
    </source>
</evidence>
<organism evidence="6 7">
    <name type="scientific">Pseudovibrio exalbescens</name>
    <dbReference type="NCBI Taxonomy" id="197461"/>
    <lineage>
        <taxon>Bacteria</taxon>
        <taxon>Pseudomonadati</taxon>
        <taxon>Pseudomonadota</taxon>
        <taxon>Alphaproteobacteria</taxon>
        <taxon>Hyphomicrobiales</taxon>
        <taxon>Stappiaceae</taxon>
        <taxon>Pseudovibrio</taxon>
    </lineage>
</organism>
<dbReference type="Gene3D" id="1.10.10.10">
    <property type="entry name" value="Winged helix-like DNA-binding domain superfamily/Winged helix DNA-binding domain"/>
    <property type="match status" value="1"/>
</dbReference>
<dbReference type="PANTHER" id="PTHR33602:SF1">
    <property type="entry name" value="REGULATORY PROTEIN RECX FAMILY PROTEIN"/>
    <property type="match status" value="1"/>
</dbReference>
<dbReference type="EMBL" id="LVVZ01000022">
    <property type="protein sequence ID" value="OKL42963.1"/>
    <property type="molecule type" value="Genomic_DNA"/>
</dbReference>
<proteinExistence type="inferred from homology"/>
<dbReference type="STRING" id="197461.A3843_14530"/>
<feature type="domain" description="RecX second three-helical" evidence="5">
    <location>
        <begin position="68"/>
        <end position="108"/>
    </location>
</feature>
<dbReference type="Pfam" id="PF02631">
    <property type="entry name" value="RecX_HTH2"/>
    <property type="match status" value="1"/>
</dbReference>
<comment type="subcellular location">
    <subcellularLocation>
        <location evidence="1">Cytoplasm</location>
    </subcellularLocation>
</comment>
<dbReference type="InterPro" id="IPR003783">
    <property type="entry name" value="Regulatory_RecX"/>
</dbReference>
<sequence length="177" mass="20331">MTPERRRKYLKNAAAYYLSRHAASEEHLRRILGRKAIRRAQEHEQDPEDWHDDVGAIVNWFVEQGFVNDAEYARSKANMGLVRGKSARRLEQELKAKGVDSSTAREAMANSDHEDDIACIRFARRRRLGPFGRGDTEDETREVARFARAGFGFDTIRRVRALTREEAEDALLDGVMP</sequence>
<dbReference type="InterPro" id="IPR036388">
    <property type="entry name" value="WH-like_DNA-bd_sf"/>
</dbReference>
<comment type="caution">
    <text evidence="6">The sequence shown here is derived from an EMBL/GenBank/DDBJ whole genome shotgun (WGS) entry which is preliminary data.</text>
</comment>